<gene>
    <name evidence="1" type="ORF">NCTC11636_01333</name>
</gene>
<evidence type="ECO:0008006" key="3">
    <source>
        <dbReference type="Google" id="ProtNLM"/>
    </source>
</evidence>
<dbReference type="RefSeq" id="WP_126382431.1">
    <property type="nucleotide sequence ID" value="NZ_LR134350.1"/>
</dbReference>
<organism evidence="1 2">
    <name type="scientific">Actinomyces howellii</name>
    <dbReference type="NCBI Taxonomy" id="52771"/>
    <lineage>
        <taxon>Bacteria</taxon>
        <taxon>Bacillati</taxon>
        <taxon>Actinomycetota</taxon>
        <taxon>Actinomycetes</taxon>
        <taxon>Actinomycetales</taxon>
        <taxon>Actinomycetaceae</taxon>
        <taxon>Actinomyces</taxon>
    </lineage>
</organism>
<keyword evidence="2" id="KW-1185">Reference proteome</keyword>
<protein>
    <recommendedName>
        <fullName evidence="3">Tail assembly chaperone</fullName>
    </recommendedName>
</protein>
<dbReference type="OrthoDB" id="3260758at2"/>
<evidence type="ECO:0000313" key="1">
    <source>
        <dbReference type="EMBL" id="VEG28048.1"/>
    </source>
</evidence>
<dbReference type="KEGG" id="ahw:NCTC11636_01333"/>
<reference evidence="1 2" key="1">
    <citation type="submission" date="2018-12" db="EMBL/GenBank/DDBJ databases">
        <authorList>
            <consortium name="Pathogen Informatics"/>
        </authorList>
    </citation>
    <scope>NUCLEOTIDE SEQUENCE [LARGE SCALE GENOMIC DNA]</scope>
    <source>
        <strain evidence="1 2">NCTC11636</strain>
    </source>
</reference>
<sequence length="112" mass="12147">MSDVKPTLTLAALEKMDAASAPAPFTFGIGSRRISFPDPMEMRVEDLEAFAADLESTQSLSGIFRRWLDPEDAEALLERLTARQARVLLTTVQEHYGAFLGDQGEGAASTTA</sequence>
<accession>A0A448HGY8</accession>
<dbReference type="EMBL" id="LR134350">
    <property type="protein sequence ID" value="VEG28048.1"/>
    <property type="molecule type" value="Genomic_DNA"/>
</dbReference>
<name>A0A448HGY8_9ACTO</name>
<evidence type="ECO:0000313" key="2">
    <source>
        <dbReference type="Proteomes" id="UP000266895"/>
    </source>
</evidence>
<dbReference type="Proteomes" id="UP000266895">
    <property type="component" value="Chromosome"/>
</dbReference>
<dbReference type="AlphaFoldDB" id="A0A448HGY8"/>
<proteinExistence type="predicted"/>